<dbReference type="UniPathway" id="UPA00241">
    <property type="reaction ID" value="UER00352"/>
</dbReference>
<keyword evidence="8 14" id="KW-0808">Transferase</keyword>
<dbReference type="CDD" id="cd02025">
    <property type="entry name" value="PanK"/>
    <property type="match status" value="1"/>
</dbReference>
<evidence type="ECO:0000256" key="2">
    <source>
        <dbReference type="ARBA" id="ARBA00004496"/>
    </source>
</evidence>
<evidence type="ECO:0000256" key="1">
    <source>
        <dbReference type="ARBA" id="ARBA00001206"/>
    </source>
</evidence>
<evidence type="ECO:0000256" key="11">
    <source>
        <dbReference type="ARBA" id="ARBA00022840"/>
    </source>
</evidence>
<proteinExistence type="inferred from homology"/>
<organism evidence="17 18">
    <name type="scientific">Brevibacillus fluminis</name>
    <dbReference type="NCBI Taxonomy" id="511487"/>
    <lineage>
        <taxon>Bacteria</taxon>
        <taxon>Bacillati</taxon>
        <taxon>Bacillota</taxon>
        <taxon>Bacilli</taxon>
        <taxon>Bacillales</taxon>
        <taxon>Paenibacillaceae</taxon>
        <taxon>Brevibacillus</taxon>
    </lineage>
</organism>
<keyword evidence="9 14" id="KW-0547">Nucleotide-binding</keyword>
<dbReference type="RefSeq" id="WP_122919297.1">
    <property type="nucleotide sequence ID" value="NZ_RHHQ01000013.1"/>
</dbReference>
<gene>
    <name evidence="14" type="primary">coaA</name>
    <name evidence="17" type="ORF">EDM56_17960</name>
</gene>
<keyword evidence="18" id="KW-1185">Reference proteome</keyword>
<keyword evidence="12 14" id="KW-0173">Coenzyme A biosynthesis</keyword>
<evidence type="ECO:0000256" key="3">
    <source>
        <dbReference type="ARBA" id="ARBA00005225"/>
    </source>
</evidence>
<dbReference type="PIRSF" id="PIRSF000545">
    <property type="entry name" value="Pantothenate_kin"/>
    <property type="match status" value="1"/>
</dbReference>
<dbReference type="Gene3D" id="3.40.50.300">
    <property type="entry name" value="P-loop containing nucleotide triphosphate hydrolases"/>
    <property type="match status" value="1"/>
</dbReference>
<dbReference type="InterPro" id="IPR004566">
    <property type="entry name" value="PanK"/>
</dbReference>
<feature type="binding site" evidence="14">
    <location>
        <begin position="99"/>
        <end position="106"/>
    </location>
    <ligand>
        <name>ATP</name>
        <dbReference type="ChEBI" id="CHEBI:30616"/>
    </ligand>
</feature>
<dbReference type="PANTHER" id="PTHR10285">
    <property type="entry name" value="URIDINE KINASE"/>
    <property type="match status" value="1"/>
</dbReference>
<dbReference type="Proteomes" id="UP000271031">
    <property type="component" value="Unassembled WGS sequence"/>
</dbReference>
<evidence type="ECO:0000256" key="7">
    <source>
        <dbReference type="ARBA" id="ARBA00022490"/>
    </source>
</evidence>
<dbReference type="OrthoDB" id="1550976at2"/>
<evidence type="ECO:0000256" key="10">
    <source>
        <dbReference type="ARBA" id="ARBA00022777"/>
    </source>
</evidence>
<evidence type="ECO:0000256" key="14">
    <source>
        <dbReference type="HAMAP-Rule" id="MF_00215"/>
    </source>
</evidence>
<evidence type="ECO:0000256" key="9">
    <source>
        <dbReference type="ARBA" id="ARBA00022741"/>
    </source>
</evidence>
<evidence type="ECO:0000313" key="17">
    <source>
        <dbReference type="EMBL" id="RNB85885.1"/>
    </source>
</evidence>
<dbReference type="InterPro" id="IPR006083">
    <property type="entry name" value="PRK/URK"/>
</dbReference>
<keyword evidence="7 14" id="KW-0963">Cytoplasm</keyword>
<evidence type="ECO:0000256" key="6">
    <source>
        <dbReference type="ARBA" id="ARBA00015080"/>
    </source>
</evidence>
<dbReference type="EMBL" id="RHHQ01000013">
    <property type="protein sequence ID" value="RNB85885.1"/>
    <property type="molecule type" value="Genomic_DNA"/>
</dbReference>
<comment type="caution">
    <text evidence="17">The sequence shown here is derived from an EMBL/GenBank/DDBJ whole genome shotgun (WGS) entry which is preliminary data.</text>
</comment>
<evidence type="ECO:0000256" key="8">
    <source>
        <dbReference type="ARBA" id="ARBA00022679"/>
    </source>
</evidence>
<dbReference type="GO" id="GO:0015937">
    <property type="term" value="P:coenzyme A biosynthetic process"/>
    <property type="evidence" value="ECO:0007669"/>
    <property type="project" value="UniProtKB-UniRule"/>
</dbReference>
<keyword evidence="10 14" id="KW-0418">Kinase</keyword>
<evidence type="ECO:0000256" key="5">
    <source>
        <dbReference type="ARBA" id="ARBA00012102"/>
    </source>
</evidence>
<evidence type="ECO:0000256" key="13">
    <source>
        <dbReference type="ARBA" id="ARBA00032866"/>
    </source>
</evidence>
<comment type="similarity">
    <text evidence="4 14 15">Belongs to the prokaryotic pantothenate kinase family.</text>
</comment>
<accession>A0A3M8DEX7</accession>
<evidence type="ECO:0000256" key="12">
    <source>
        <dbReference type="ARBA" id="ARBA00022993"/>
    </source>
</evidence>
<dbReference type="GO" id="GO:0005737">
    <property type="term" value="C:cytoplasm"/>
    <property type="evidence" value="ECO:0007669"/>
    <property type="project" value="UniProtKB-SubCell"/>
</dbReference>
<dbReference type="FunFam" id="3.40.50.300:FF:000242">
    <property type="entry name" value="Pantothenate kinase"/>
    <property type="match status" value="1"/>
</dbReference>
<evidence type="ECO:0000259" key="16">
    <source>
        <dbReference type="Pfam" id="PF00485"/>
    </source>
</evidence>
<evidence type="ECO:0000256" key="4">
    <source>
        <dbReference type="ARBA" id="ARBA00006087"/>
    </source>
</evidence>
<dbReference type="EC" id="2.7.1.33" evidence="5 14"/>
<dbReference type="InterPro" id="IPR027417">
    <property type="entry name" value="P-loop_NTPase"/>
</dbReference>
<dbReference type="SUPFAM" id="SSF52540">
    <property type="entry name" value="P-loop containing nucleoside triphosphate hydrolases"/>
    <property type="match status" value="1"/>
</dbReference>
<dbReference type="HAMAP" id="MF_00215">
    <property type="entry name" value="Pantothen_kinase_1"/>
    <property type="match status" value="1"/>
</dbReference>
<comment type="subcellular location">
    <subcellularLocation>
        <location evidence="2 14 15">Cytoplasm</location>
    </subcellularLocation>
</comment>
<keyword evidence="11 14" id="KW-0067">ATP-binding</keyword>
<comment type="catalytic activity">
    <reaction evidence="1 14 15">
        <text>(R)-pantothenate + ATP = (R)-4'-phosphopantothenate + ADP + H(+)</text>
        <dbReference type="Rhea" id="RHEA:16373"/>
        <dbReference type="ChEBI" id="CHEBI:10986"/>
        <dbReference type="ChEBI" id="CHEBI:15378"/>
        <dbReference type="ChEBI" id="CHEBI:29032"/>
        <dbReference type="ChEBI" id="CHEBI:30616"/>
        <dbReference type="ChEBI" id="CHEBI:456216"/>
        <dbReference type="EC" id="2.7.1.33"/>
    </reaction>
</comment>
<evidence type="ECO:0000256" key="15">
    <source>
        <dbReference type="RuleBase" id="RU003530"/>
    </source>
</evidence>
<name>A0A3M8DEX7_9BACL</name>
<evidence type="ECO:0000313" key="18">
    <source>
        <dbReference type="Proteomes" id="UP000271031"/>
    </source>
</evidence>
<feature type="domain" description="Phosphoribulokinase/uridine kinase" evidence="16">
    <location>
        <begin position="94"/>
        <end position="240"/>
    </location>
</feature>
<dbReference type="AlphaFoldDB" id="A0A3M8DEX7"/>
<dbReference type="GO" id="GO:0005524">
    <property type="term" value="F:ATP binding"/>
    <property type="evidence" value="ECO:0007669"/>
    <property type="project" value="UniProtKB-UniRule"/>
</dbReference>
<dbReference type="GO" id="GO:0004594">
    <property type="term" value="F:pantothenate kinase activity"/>
    <property type="evidence" value="ECO:0007669"/>
    <property type="project" value="UniProtKB-UniRule"/>
</dbReference>
<dbReference type="NCBIfam" id="TIGR00554">
    <property type="entry name" value="panK_bact"/>
    <property type="match status" value="1"/>
</dbReference>
<dbReference type="Pfam" id="PF00485">
    <property type="entry name" value="PRK"/>
    <property type="match status" value="1"/>
</dbReference>
<reference evidence="17 18" key="1">
    <citation type="submission" date="2018-10" db="EMBL/GenBank/DDBJ databases">
        <title>Phylogenomics of Brevibacillus.</title>
        <authorList>
            <person name="Dunlap C."/>
        </authorList>
    </citation>
    <scope>NUCLEOTIDE SEQUENCE [LARGE SCALE GENOMIC DNA]</scope>
    <source>
        <strain evidence="17 18">JCM 15716</strain>
    </source>
</reference>
<comment type="pathway">
    <text evidence="3 14 15">Cofactor biosynthesis; coenzyme A biosynthesis; CoA from (R)-pantothenate: step 1/5.</text>
</comment>
<protein>
    <recommendedName>
        <fullName evidence="6 14">Pantothenate kinase</fullName>
        <ecNumber evidence="5 14">2.7.1.33</ecNumber>
    </recommendedName>
    <alternativeName>
        <fullName evidence="13 14">Pantothenic acid kinase</fullName>
    </alternativeName>
</protein>
<sequence>MFQKPYDVVDTNYSPYITFSREEWRELRASTPLTLAEDELKKLQGLNEHVSMQEVSDIYLPLSRLLNLYVEATQELYNATSTFLGNRSKKVPYIIGVAGSVAVGKSTTSRILQALLARWPNTPKVDLITTDGFLYPNRTLEKRGIMKRKGFPESYDIRRFIQFMADVKSGLPEVKAPIYSHLAYDILPNEHQVIRQPDILIVEGLNVLQITRDTNNSRAIPQVFVSDFFDFSIYVDASEEDVQRWYVERFKMLRNTAFQKPDSYFRRYATLSDTEAVETALSIWKEINSINLVENILPTRSRAQLILEKQADHTTSSVKLRKL</sequence>